<keyword evidence="3" id="KW-1185">Reference proteome</keyword>
<dbReference type="EMBL" id="BLXT01005898">
    <property type="protein sequence ID" value="GFO27280.1"/>
    <property type="molecule type" value="Genomic_DNA"/>
</dbReference>
<dbReference type="PANTHER" id="PTHR10044">
    <property type="entry name" value="INHIBITOR OF APOPTOSIS"/>
    <property type="match status" value="1"/>
</dbReference>
<dbReference type="InterPro" id="IPR050784">
    <property type="entry name" value="IAP"/>
</dbReference>
<feature type="compositionally biased region" description="Polar residues" evidence="1">
    <location>
        <begin position="105"/>
        <end position="125"/>
    </location>
</feature>
<feature type="non-terminal residue" evidence="2">
    <location>
        <position position="1"/>
    </location>
</feature>
<evidence type="ECO:0000313" key="2">
    <source>
        <dbReference type="EMBL" id="GFO27280.1"/>
    </source>
</evidence>
<evidence type="ECO:0000256" key="1">
    <source>
        <dbReference type="SAM" id="MobiDB-lite"/>
    </source>
</evidence>
<feature type="region of interest" description="Disordered" evidence="1">
    <location>
        <begin position="103"/>
        <end position="130"/>
    </location>
</feature>
<dbReference type="InterPro" id="IPR001370">
    <property type="entry name" value="BIR_rpt"/>
</dbReference>
<dbReference type="AlphaFoldDB" id="A0AAV4C3N5"/>
<dbReference type="SUPFAM" id="SSF57924">
    <property type="entry name" value="Inhibitor of apoptosis (IAP) repeat"/>
    <property type="match status" value="1"/>
</dbReference>
<proteinExistence type="predicted"/>
<dbReference type="Proteomes" id="UP000735302">
    <property type="component" value="Unassembled WGS sequence"/>
</dbReference>
<reference evidence="2 3" key="1">
    <citation type="journal article" date="2021" name="Elife">
        <title>Chloroplast acquisition without the gene transfer in kleptoplastic sea slugs, Plakobranchus ocellatus.</title>
        <authorList>
            <person name="Maeda T."/>
            <person name="Takahashi S."/>
            <person name="Yoshida T."/>
            <person name="Shimamura S."/>
            <person name="Takaki Y."/>
            <person name="Nagai Y."/>
            <person name="Toyoda A."/>
            <person name="Suzuki Y."/>
            <person name="Arimoto A."/>
            <person name="Ishii H."/>
            <person name="Satoh N."/>
            <person name="Nishiyama T."/>
            <person name="Hasebe M."/>
            <person name="Maruyama T."/>
            <person name="Minagawa J."/>
            <person name="Obokata J."/>
            <person name="Shigenobu S."/>
        </authorList>
    </citation>
    <scope>NUCLEOTIDE SEQUENCE [LARGE SCALE GENOMIC DNA]</scope>
</reference>
<sequence>ITVRQEGGQAIESSTDKMKDIAERLKTFDHRWPSTVPVSPKLIAEAGMYYTGDKDKTRCFQCRKIIQRWEEGDDPWREHARLYPQCLYVLSVKGKEFVESAATPPCSNNNTTLQQIQRQNHSGPSQPLHLGATQSQEEMLPVQVSEASGITNQMSMLRIDDDMSSPAVQAFRVSFEDVPIEKIREQLERIRLAKGFSYKLSSKDFEPLVRNI</sequence>
<comment type="caution">
    <text evidence="2">The sequence shown here is derived from an EMBL/GenBank/DDBJ whole genome shotgun (WGS) entry which is preliminary data.</text>
</comment>
<name>A0AAV4C3N5_9GAST</name>
<accession>A0AAV4C3N5</accession>
<dbReference type="GO" id="GO:0051726">
    <property type="term" value="P:regulation of cell cycle"/>
    <property type="evidence" value="ECO:0007669"/>
    <property type="project" value="TreeGrafter"/>
</dbReference>
<dbReference type="GO" id="GO:0061630">
    <property type="term" value="F:ubiquitin protein ligase activity"/>
    <property type="evidence" value="ECO:0007669"/>
    <property type="project" value="TreeGrafter"/>
</dbReference>
<dbReference type="GO" id="GO:0005737">
    <property type="term" value="C:cytoplasm"/>
    <property type="evidence" value="ECO:0007669"/>
    <property type="project" value="TreeGrafter"/>
</dbReference>
<dbReference type="GO" id="GO:0031398">
    <property type="term" value="P:positive regulation of protein ubiquitination"/>
    <property type="evidence" value="ECO:0007669"/>
    <property type="project" value="TreeGrafter"/>
</dbReference>
<dbReference type="Gene3D" id="1.10.1170.10">
    <property type="entry name" value="Inhibitor Of Apoptosis Protein (2mihbC-IAP-1), Chain A"/>
    <property type="match status" value="1"/>
</dbReference>
<dbReference type="PROSITE" id="PS01282">
    <property type="entry name" value="BIR_REPEAT_1"/>
    <property type="match status" value="1"/>
</dbReference>
<protein>
    <submittedName>
        <fullName evidence="2">Baculoviral iap repeat-containing protein 3</fullName>
    </submittedName>
</protein>
<dbReference type="GO" id="GO:0043066">
    <property type="term" value="P:negative regulation of apoptotic process"/>
    <property type="evidence" value="ECO:0007669"/>
    <property type="project" value="TreeGrafter"/>
</dbReference>
<dbReference type="GO" id="GO:0005634">
    <property type="term" value="C:nucleus"/>
    <property type="evidence" value="ECO:0007669"/>
    <property type="project" value="TreeGrafter"/>
</dbReference>
<dbReference type="Pfam" id="PF00653">
    <property type="entry name" value="BIR"/>
    <property type="match status" value="1"/>
</dbReference>
<dbReference type="PROSITE" id="PS50143">
    <property type="entry name" value="BIR_REPEAT_2"/>
    <property type="match status" value="1"/>
</dbReference>
<dbReference type="GO" id="GO:0043027">
    <property type="term" value="F:cysteine-type endopeptidase inhibitor activity involved in apoptotic process"/>
    <property type="evidence" value="ECO:0007669"/>
    <property type="project" value="TreeGrafter"/>
</dbReference>
<organism evidence="2 3">
    <name type="scientific">Plakobranchus ocellatus</name>
    <dbReference type="NCBI Taxonomy" id="259542"/>
    <lineage>
        <taxon>Eukaryota</taxon>
        <taxon>Metazoa</taxon>
        <taxon>Spiralia</taxon>
        <taxon>Lophotrochozoa</taxon>
        <taxon>Mollusca</taxon>
        <taxon>Gastropoda</taxon>
        <taxon>Heterobranchia</taxon>
        <taxon>Euthyneura</taxon>
        <taxon>Panpulmonata</taxon>
        <taxon>Sacoglossa</taxon>
        <taxon>Placobranchoidea</taxon>
        <taxon>Plakobranchidae</taxon>
        <taxon>Plakobranchus</taxon>
    </lineage>
</organism>
<dbReference type="PANTHER" id="PTHR10044:SF139">
    <property type="entry name" value="DEATH-ASSOCIATED INHIBITOR OF APOPTOSIS 2"/>
    <property type="match status" value="1"/>
</dbReference>
<dbReference type="CDD" id="cd00022">
    <property type="entry name" value="BIR"/>
    <property type="match status" value="1"/>
</dbReference>
<evidence type="ECO:0000313" key="3">
    <source>
        <dbReference type="Proteomes" id="UP000735302"/>
    </source>
</evidence>
<dbReference type="SMART" id="SM00238">
    <property type="entry name" value="BIR"/>
    <property type="match status" value="1"/>
</dbReference>
<gene>
    <name evidence="2" type="ORF">PoB_005378500</name>
</gene>